<dbReference type="Pfam" id="PF22658">
    <property type="entry name" value="YycE-like_N"/>
    <property type="match status" value="1"/>
</dbReference>
<protein>
    <submittedName>
        <fullName evidence="2">VOC family protein</fullName>
    </submittedName>
</protein>
<dbReference type="SUPFAM" id="SSF54593">
    <property type="entry name" value="Glyoxalase/Bleomycin resistance protein/Dihydroxybiphenyl dioxygenase"/>
    <property type="match status" value="1"/>
</dbReference>
<dbReference type="InterPro" id="IPR058997">
    <property type="entry name" value="YycE-like_C"/>
</dbReference>
<dbReference type="CDD" id="cd06587">
    <property type="entry name" value="VOC"/>
    <property type="match status" value="1"/>
</dbReference>
<dbReference type="Proteomes" id="UP001177769">
    <property type="component" value="Chromosome"/>
</dbReference>
<evidence type="ECO:0000313" key="2">
    <source>
        <dbReference type="EMBL" id="WIT10577.1"/>
    </source>
</evidence>
<proteinExistence type="predicted"/>
<dbReference type="EMBL" id="CP116346">
    <property type="protein sequence ID" value="WIT10577.1"/>
    <property type="molecule type" value="Genomic_DNA"/>
</dbReference>
<dbReference type="RefSeq" id="WP_285231650.1">
    <property type="nucleotide sequence ID" value="NZ_CP116346.1"/>
</dbReference>
<dbReference type="InterPro" id="IPR058998">
    <property type="entry name" value="YycE-like_N"/>
</dbReference>
<dbReference type="InterPro" id="IPR029068">
    <property type="entry name" value="Glyas_Bleomycin-R_OHBP_Dase"/>
</dbReference>
<gene>
    <name evidence="2" type="ORF">PFX98_16875</name>
</gene>
<dbReference type="AlphaFoldDB" id="A0AA95ND23"/>
<accession>A0AA95ND23</accession>
<dbReference type="Gene3D" id="3.10.180.10">
    <property type="entry name" value="2,3-Dihydroxybiphenyl 1,2-Dioxygenase, domain 1"/>
    <property type="match status" value="1"/>
</dbReference>
<dbReference type="KEGG" id="pais:PFX98_16875"/>
<evidence type="ECO:0000259" key="1">
    <source>
        <dbReference type="PROSITE" id="PS51819"/>
    </source>
</evidence>
<reference evidence="2" key="1">
    <citation type="submission" date="2023-01" db="EMBL/GenBank/DDBJ databases">
        <title>Whole genome sequence of Paucibacter sp. S2-9 isolated from pond sediment.</title>
        <authorList>
            <person name="Jung J.Y."/>
        </authorList>
    </citation>
    <scope>NUCLEOTIDE SEQUENCE</scope>
    <source>
        <strain evidence="2">S2-9</strain>
    </source>
</reference>
<evidence type="ECO:0000313" key="3">
    <source>
        <dbReference type="Proteomes" id="UP001177769"/>
    </source>
</evidence>
<organism evidence="2 3">
    <name type="scientific">Paucibacter sediminis</name>
    <dbReference type="NCBI Taxonomy" id="3019553"/>
    <lineage>
        <taxon>Bacteria</taxon>
        <taxon>Pseudomonadati</taxon>
        <taxon>Pseudomonadota</taxon>
        <taxon>Betaproteobacteria</taxon>
        <taxon>Burkholderiales</taxon>
        <taxon>Sphaerotilaceae</taxon>
        <taxon>Roseateles</taxon>
    </lineage>
</organism>
<dbReference type="Pfam" id="PF22659">
    <property type="entry name" value="YycE-like_C"/>
    <property type="match status" value="1"/>
</dbReference>
<keyword evidence="3" id="KW-1185">Reference proteome</keyword>
<dbReference type="InterPro" id="IPR037523">
    <property type="entry name" value="VOC_core"/>
</dbReference>
<feature type="domain" description="VOC" evidence="1">
    <location>
        <begin position="9"/>
        <end position="131"/>
    </location>
</feature>
<sequence length="139" mass="15414">MTSSQATHPHLRIARPVADLRRSVALYIDGLGLSRLGEFADHAGFDGCMLGQPGAAYHLEFTQCRQHPVAPRPTPEDLLVLYLPEPAAWEAACARLLAAGFRQVAAFNPYWDERGRSFEDPDGYRLVLQCAAWRNEPAP</sequence>
<dbReference type="PROSITE" id="PS51819">
    <property type="entry name" value="VOC"/>
    <property type="match status" value="1"/>
</dbReference>
<name>A0AA95ND23_9BURK</name>